<keyword evidence="2" id="KW-0472">Membrane</keyword>
<evidence type="ECO:0000256" key="2">
    <source>
        <dbReference type="SAM" id="Phobius"/>
    </source>
</evidence>
<gene>
    <name evidence="3" type="ORF">IHE29_15705</name>
</gene>
<reference evidence="3 4" key="1">
    <citation type="submission" date="2020-09" db="EMBL/GenBank/DDBJ databases">
        <title>Genome sequences of Mycetohabitans spp.</title>
        <authorList>
            <person name="Carter M.E."/>
            <person name="Carpenter S.C.D."/>
            <person name="Bogdanove A.J."/>
        </authorList>
    </citation>
    <scope>NUCLEOTIDE SEQUENCE [LARGE SCALE GENOMIC DNA]</scope>
    <source>
        <strain evidence="3 4">B12</strain>
    </source>
</reference>
<keyword evidence="4" id="KW-1185">Reference proteome</keyword>
<dbReference type="RefSeq" id="WP_013436626.1">
    <property type="nucleotide sequence ID" value="NZ_CP062176.1"/>
</dbReference>
<keyword evidence="2" id="KW-0812">Transmembrane</keyword>
<keyword evidence="2" id="KW-1133">Transmembrane helix</keyword>
<evidence type="ECO:0000256" key="1">
    <source>
        <dbReference type="SAM" id="MobiDB-lite"/>
    </source>
</evidence>
<feature type="transmembrane region" description="Helical" evidence="2">
    <location>
        <begin position="6"/>
        <end position="23"/>
    </location>
</feature>
<dbReference type="Proteomes" id="UP001493153">
    <property type="component" value="Chromosome"/>
</dbReference>
<feature type="region of interest" description="Disordered" evidence="1">
    <location>
        <begin position="34"/>
        <end position="60"/>
    </location>
</feature>
<protein>
    <submittedName>
        <fullName evidence="3">Uncharacterized protein</fullName>
    </submittedName>
</protein>
<dbReference type="EMBL" id="CP062176">
    <property type="protein sequence ID" value="WXK40623.1"/>
    <property type="molecule type" value="Genomic_DNA"/>
</dbReference>
<organism evidence="3 4">
    <name type="scientific">Mycetohabitans rhizoxinica</name>
    <dbReference type="NCBI Taxonomy" id="412963"/>
    <lineage>
        <taxon>Bacteria</taxon>
        <taxon>Pseudomonadati</taxon>
        <taxon>Pseudomonadota</taxon>
        <taxon>Betaproteobacteria</taxon>
        <taxon>Burkholderiales</taxon>
        <taxon>Burkholderiaceae</taxon>
        <taxon>Mycetohabitans</taxon>
    </lineage>
</organism>
<proteinExistence type="predicted"/>
<feature type="compositionally biased region" description="Basic and acidic residues" evidence="1">
    <location>
        <begin position="34"/>
        <end position="52"/>
    </location>
</feature>
<evidence type="ECO:0000313" key="3">
    <source>
        <dbReference type="EMBL" id="WXK40623.1"/>
    </source>
</evidence>
<evidence type="ECO:0000313" key="4">
    <source>
        <dbReference type="Proteomes" id="UP001493153"/>
    </source>
</evidence>
<name>A0ABZ2Q0C5_9BURK</name>
<accession>A0ABZ2Q0C5</accession>
<sequence>MVEQIILDAFLLLPLMIVAFLFIDELWQEHRLRSHDHAERARPYPSTDRGRDSPQSPAGFGVLLVNDAAPTHRRTARAASHQ</sequence>